<organism evidence="3 4">
    <name type="scientific">Paenibacillus polymyxa</name>
    <name type="common">Bacillus polymyxa</name>
    <dbReference type="NCBI Taxonomy" id="1406"/>
    <lineage>
        <taxon>Bacteria</taxon>
        <taxon>Bacillati</taxon>
        <taxon>Bacillota</taxon>
        <taxon>Bacilli</taxon>
        <taxon>Bacillales</taxon>
        <taxon>Paenibacillaceae</taxon>
        <taxon>Paenibacillus</taxon>
    </lineage>
</organism>
<dbReference type="InterPro" id="IPR045679">
    <property type="entry name" value="DUF6199"/>
</dbReference>
<proteinExistence type="predicted"/>
<name>A0AAP3ZWF5_PAEPO</name>
<sequence length="118" mass="13338">MPIQIKITPSDGGQSPLIFLLSVLEGRYFPSVVLFWYSLLKGADPMGFMLIFIAIIFFSLGILSKRNPTWGWRANEAWKIKGDSEPSDAYIDDMKFRGSVSILFGFFFLTCGLLVIFL</sequence>
<comment type="caution">
    <text evidence="3">The sequence shown here is derived from an EMBL/GenBank/DDBJ whole genome shotgun (WGS) entry which is preliminary data.</text>
</comment>
<protein>
    <recommendedName>
        <fullName evidence="2">DUF6199 domain-containing protein</fullName>
    </recommendedName>
</protein>
<evidence type="ECO:0000313" key="4">
    <source>
        <dbReference type="Proteomes" id="UP001229409"/>
    </source>
</evidence>
<keyword evidence="1" id="KW-1133">Transmembrane helix</keyword>
<dbReference type="Proteomes" id="UP001229409">
    <property type="component" value="Unassembled WGS sequence"/>
</dbReference>
<reference evidence="3" key="1">
    <citation type="submission" date="2023-04" db="EMBL/GenBank/DDBJ databases">
        <title>Uncovering the Secrets of Slow-Growing Bacteria in Tropical Savanna Soil through Cultivation and Genomic Analysis.</title>
        <authorList>
            <person name="Goncalves O.S."/>
            <person name="Santana M.F."/>
        </authorList>
    </citation>
    <scope>NUCLEOTIDE SEQUENCE</scope>
    <source>
        <strain evidence="3">ANTI</strain>
    </source>
</reference>
<dbReference type="RefSeq" id="WP_237449129.1">
    <property type="nucleotide sequence ID" value="NZ_CP097767.1"/>
</dbReference>
<evidence type="ECO:0000313" key="3">
    <source>
        <dbReference type="EMBL" id="MDH2330957.1"/>
    </source>
</evidence>
<keyword evidence="1" id="KW-0812">Transmembrane</keyword>
<gene>
    <name evidence="3" type="ORF">QDS18_08750</name>
</gene>
<feature type="domain" description="DUF6199" evidence="2">
    <location>
        <begin position="53"/>
        <end position="109"/>
    </location>
</feature>
<accession>A0AAP3ZWF5</accession>
<dbReference type="AlphaFoldDB" id="A0AAP3ZWF5"/>
<evidence type="ECO:0000259" key="2">
    <source>
        <dbReference type="Pfam" id="PF19701"/>
    </source>
</evidence>
<feature type="transmembrane region" description="Helical" evidence="1">
    <location>
        <begin position="45"/>
        <end position="63"/>
    </location>
</feature>
<dbReference type="Pfam" id="PF19701">
    <property type="entry name" value="DUF6199"/>
    <property type="match status" value="1"/>
</dbReference>
<dbReference type="EMBL" id="JARVWT010000002">
    <property type="protein sequence ID" value="MDH2330957.1"/>
    <property type="molecule type" value="Genomic_DNA"/>
</dbReference>
<evidence type="ECO:0000256" key="1">
    <source>
        <dbReference type="SAM" id="Phobius"/>
    </source>
</evidence>
<feature type="transmembrane region" description="Helical" evidence="1">
    <location>
        <begin position="100"/>
        <end position="117"/>
    </location>
</feature>
<keyword evidence="1" id="KW-0472">Membrane</keyword>